<dbReference type="EMBL" id="SIRE01000029">
    <property type="protein sequence ID" value="TBL70874.1"/>
    <property type="molecule type" value="Genomic_DNA"/>
</dbReference>
<protein>
    <recommendedName>
        <fullName evidence="3">RiboL-PSP-HEPN domain-containing protein</fullName>
    </recommendedName>
</protein>
<dbReference type="AlphaFoldDB" id="A0A4Q9DFT9"/>
<dbReference type="RefSeq" id="WP_131017591.1">
    <property type="nucleotide sequence ID" value="NZ_SIRE01000029.1"/>
</dbReference>
<evidence type="ECO:0000313" key="2">
    <source>
        <dbReference type="Proteomes" id="UP000293142"/>
    </source>
</evidence>
<proteinExistence type="predicted"/>
<reference evidence="1 2" key="1">
    <citation type="submission" date="2019-02" db="EMBL/GenBank/DDBJ databases">
        <title>Paenibacillus sp. nov., isolated from surface-sterilized tissue of Thalictrum simplex L.</title>
        <authorList>
            <person name="Tuo L."/>
        </authorList>
    </citation>
    <scope>NUCLEOTIDE SEQUENCE [LARGE SCALE GENOMIC DNA]</scope>
    <source>
        <strain evidence="1 2">N2SHLJ1</strain>
    </source>
</reference>
<sequence length="304" mass="35206">MRVFVCEELINDLRANFEKIKEMFGQLNKQNYEAFFVYSFALFESSICEILRRILAAFPEKLSDEKQPKLKYSDIFKNIYSSNYILYSIIDAEIKSISKGDAVTLLQKIQKLISIELSYNKIIIDEVSKYRNRLAHDNTASNREYILGSGGRKNDGFSLEKAKTLMDVLMNVLSELEMVLNAKYQKYTKYKLIKDLWEDIFKTPLLKFEDCIQIRKSTMDMETNVVGLNFEHLKKSARSISSGEKFFLSLLLQQYSGRINDQFFTFSDIPSLASVTSKSKINKILHVFDIYPNLFNGVHIDGAN</sequence>
<evidence type="ECO:0008006" key="3">
    <source>
        <dbReference type="Google" id="ProtNLM"/>
    </source>
</evidence>
<evidence type="ECO:0000313" key="1">
    <source>
        <dbReference type="EMBL" id="TBL70874.1"/>
    </source>
</evidence>
<dbReference type="Proteomes" id="UP000293142">
    <property type="component" value="Unassembled WGS sequence"/>
</dbReference>
<organism evidence="1 2">
    <name type="scientific">Paenibacillus thalictri</name>
    <dbReference type="NCBI Taxonomy" id="2527873"/>
    <lineage>
        <taxon>Bacteria</taxon>
        <taxon>Bacillati</taxon>
        <taxon>Bacillota</taxon>
        <taxon>Bacilli</taxon>
        <taxon>Bacillales</taxon>
        <taxon>Paenibacillaceae</taxon>
        <taxon>Paenibacillus</taxon>
    </lineage>
</organism>
<gene>
    <name evidence="1" type="ORF">EYB31_32040</name>
</gene>
<name>A0A4Q9DFT9_9BACL</name>
<accession>A0A4Q9DFT9</accession>
<dbReference type="OrthoDB" id="2045234at2"/>
<comment type="caution">
    <text evidence="1">The sequence shown here is derived from an EMBL/GenBank/DDBJ whole genome shotgun (WGS) entry which is preliminary data.</text>
</comment>
<keyword evidence="2" id="KW-1185">Reference proteome</keyword>